<gene>
    <name evidence="2" type="ORF">CDAUBV1_LOCUS3793</name>
</gene>
<feature type="region of interest" description="Disordered" evidence="1">
    <location>
        <begin position="318"/>
        <end position="338"/>
    </location>
</feature>
<evidence type="ECO:0000313" key="3">
    <source>
        <dbReference type="Proteomes" id="UP001497525"/>
    </source>
</evidence>
<feature type="region of interest" description="Disordered" evidence="1">
    <location>
        <begin position="237"/>
        <end position="259"/>
    </location>
</feature>
<protein>
    <submittedName>
        <fullName evidence="2">Uncharacterized protein</fullName>
    </submittedName>
</protein>
<evidence type="ECO:0000313" key="2">
    <source>
        <dbReference type="EMBL" id="CAL5131376.1"/>
    </source>
</evidence>
<accession>A0AAV2T3G8</accession>
<feature type="region of interest" description="Disordered" evidence="1">
    <location>
        <begin position="96"/>
        <end position="117"/>
    </location>
</feature>
<feature type="region of interest" description="Disordered" evidence="1">
    <location>
        <begin position="66"/>
        <end position="85"/>
    </location>
</feature>
<feature type="compositionally biased region" description="Basic and acidic residues" evidence="1">
    <location>
        <begin position="105"/>
        <end position="117"/>
    </location>
</feature>
<dbReference type="AlphaFoldDB" id="A0AAV2T3G8"/>
<feature type="compositionally biased region" description="Polar residues" evidence="1">
    <location>
        <begin position="640"/>
        <end position="653"/>
    </location>
</feature>
<sequence>MSILKRLAKLKTMDSVHNGTHRTSSKESERKIYVNYAQDAQVDRERSRRISPSSTATTEFRRCASTPYHMNTGPAHPPAELSEEKSKHRMKFSLHKRWRKHMHSSSRDRKKEEQAKALENARMDDQAVGFTMSFTHSLMQSPEAMGLDRGHSDSEPEQIQTVCAPNTFSGRTIKLDKRISFLDTITDRVIILSILGDTAVVQGDQKAADFVRHSLAYARTKQNKLIDETQNTLNYFEEDPKRLLRDKGKKKPPSPDPNKVAFIIHGDDEDLNWDMSGLHLSRESSFSGSDEEGPAPEEVKEITEEIKRDEAYRYKHMKKTHSHKSVNDFKTVPPPPNPLGHSRPELLRTHATMPTNLDRINSSNSMSSEDSSFVTSSRSGLHRIGVPAGLPFNLVSLTGQLSWMITEYLERGSSTYSWATELIRDFSGMSVSRSSWLNVHQQLRDTTELLYANTKCHQQSTELNVRADSAWKSIQRMYESLPSAEDDNSSTVTAATAHQFLAKNSMNGNTDHRLVQLLQLVEKKHHLAYVCDLFLWRAERILFDNQTRFPADAAKYQLHFFQLRLLQLRLGRANAQMWSPNFSDYMLCWIRDVMEGRARESPTDAFCVAELRAFKISVQNFTDLVSEIVASEFMNNEEYTTDGTESDALSSSEISDERSVHSHHHHHHHHHPYHLHHGQGGQQQDLRRINPDRCSHYEPAIVQEIYDHAMNKRPLAFFAERALYDICMEVNHPINFKERLKTLLYELSTAYREWESLFKARFDRDHYERLFGSPS</sequence>
<name>A0AAV2T3G8_CALDB</name>
<proteinExistence type="predicted"/>
<feature type="region of interest" description="Disordered" evidence="1">
    <location>
        <begin position="640"/>
        <end position="686"/>
    </location>
</feature>
<reference evidence="2" key="1">
    <citation type="submission" date="2024-06" db="EMBL/GenBank/DDBJ databases">
        <authorList>
            <person name="Liu X."/>
            <person name="Lenzi L."/>
            <person name="Haldenby T S."/>
            <person name="Uol C."/>
        </authorList>
    </citation>
    <scope>NUCLEOTIDE SEQUENCE</scope>
</reference>
<feature type="compositionally biased region" description="Basic residues" evidence="1">
    <location>
        <begin position="661"/>
        <end position="677"/>
    </location>
</feature>
<organism evidence="2 3">
    <name type="scientific">Calicophoron daubneyi</name>
    <name type="common">Rumen fluke</name>
    <name type="synonym">Paramphistomum daubneyi</name>
    <dbReference type="NCBI Taxonomy" id="300641"/>
    <lineage>
        <taxon>Eukaryota</taxon>
        <taxon>Metazoa</taxon>
        <taxon>Spiralia</taxon>
        <taxon>Lophotrochozoa</taxon>
        <taxon>Platyhelminthes</taxon>
        <taxon>Trematoda</taxon>
        <taxon>Digenea</taxon>
        <taxon>Plagiorchiida</taxon>
        <taxon>Pronocephalata</taxon>
        <taxon>Paramphistomoidea</taxon>
        <taxon>Paramphistomidae</taxon>
        <taxon>Calicophoron</taxon>
    </lineage>
</organism>
<dbReference type="EMBL" id="CAXLJL010000090">
    <property type="protein sequence ID" value="CAL5131376.1"/>
    <property type="molecule type" value="Genomic_DNA"/>
</dbReference>
<dbReference type="Proteomes" id="UP001497525">
    <property type="component" value="Unassembled WGS sequence"/>
</dbReference>
<feature type="region of interest" description="Disordered" evidence="1">
    <location>
        <begin position="282"/>
        <end position="304"/>
    </location>
</feature>
<comment type="caution">
    <text evidence="2">The sequence shown here is derived from an EMBL/GenBank/DDBJ whole genome shotgun (WGS) entry which is preliminary data.</text>
</comment>
<evidence type="ECO:0000256" key="1">
    <source>
        <dbReference type="SAM" id="MobiDB-lite"/>
    </source>
</evidence>